<keyword evidence="2" id="KW-1185">Reference proteome</keyword>
<protein>
    <submittedName>
        <fullName evidence="1">Uncharacterized protein</fullName>
    </submittedName>
</protein>
<evidence type="ECO:0000313" key="1">
    <source>
        <dbReference type="EMBL" id="GAA5054927.1"/>
    </source>
</evidence>
<organism evidence="1 2">
    <name type="scientific">Nocardia callitridis</name>
    <dbReference type="NCBI Taxonomy" id="648753"/>
    <lineage>
        <taxon>Bacteria</taxon>
        <taxon>Bacillati</taxon>
        <taxon>Actinomycetota</taxon>
        <taxon>Actinomycetes</taxon>
        <taxon>Mycobacteriales</taxon>
        <taxon>Nocardiaceae</taxon>
        <taxon>Nocardia</taxon>
    </lineage>
</organism>
<dbReference type="Proteomes" id="UP001500603">
    <property type="component" value="Unassembled WGS sequence"/>
</dbReference>
<name>A0ABP9KAQ2_9NOCA</name>
<proteinExistence type="predicted"/>
<dbReference type="EMBL" id="BAABJM010000002">
    <property type="protein sequence ID" value="GAA5054927.1"/>
    <property type="molecule type" value="Genomic_DNA"/>
</dbReference>
<accession>A0ABP9KAQ2</accession>
<gene>
    <name evidence="1" type="ORF">GCM10023318_30410</name>
</gene>
<evidence type="ECO:0000313" key="2">
    <source>
        <dbReference type="Proteomes" id="UP001500603"/>
    </source>
</evidence>
<comment type="caution">
    <text evidence="1">The sequence shown here is derived from an EMBL/GenBank/DDBJ whole genome shotgun (WGS) entry which is preliminary data.</text>
</comment>
<dbReference type="RefSeq" id="WP_345495991.1">
    <property type="nucleotide sequence ID" value="NZ_BAABJM010000002.1"/>
</dbReference>
<reference evidence="2" key="1">
    <citation type="journal article" date="2019" name="Int. J. Syst. Evol. Microbiol.">
        <title>The Global Catalogue of Microorganisms (GCM) 10K type strain sequencing project: providing services to taxonomists for standard genome sequencing and annotation.</title>
        <authorList>
            <consortium name="The Broad Institute Genomics Platform"/>
            <consortium name="The Broad Institute Genome Sequencing Center for Infectious Disease"/>
            <person name="Wu L."/>
            <person name="Ma J."/>
        </authorList>
    </citation>
    <scope>NUCLEOTIDE SEQUENCE [LARGE SCALE GENOMIC DNA]</scope>
    <source>
        <strain evidence="2">JCM 18298</strain>
    </source>
</reference>
<sequence>MGIRATFSRLRRRKQWSAAEGPDALGAEVVRDMAKFRRDVNRRRPRQRNDYVHWTAHNF</sequence>